<comment type="caution">
    <text evidence="1">The sequence shown here is derived from an EMBL/GenBank/DDBJ whole genome shotgun (WGS) entry which is preliminary data.</text>
</comment>
<evidence type="ECO:0000313" key="1">
    <source>
        <dbReference type="EMBL" id="SFK32375.1"/>
    </source>
</evidence>
<dbReference type="SUPFAM" id="SSF69635">
    <property type="entry name" value="Type III secretory system chaperone-like"/>
    <property type="match status" value="1"/>
</dbReference>
<dbReference type="Pfam" id="PF05932">
    <property type="entry name" value="CesT"/>
    <property type="match status" value="1"/>
</dbReference>
<dbReference type="Proteomes" id="UP000199598">
    <property type="component" value="Unassembled WGS sequence"/>
</dbReference>
<dbReference type="RefSeq" id="WP_093518680.1">
    <property type="nucleotide sequence ID" value="NZ_FOSK01000004.1"/>
</dbReference>
<accession>A0A1I3YKN5</accession>
<proteinExistence type="predicted"/>
<gene>
    <name evidence="1" type="ORF">SAMN04488518_10488</name>
</gene>
<dbReference type="CDD" id="cd16364">
    <property type="entry name" value="T3SC_I-like"/>
    <property type="match status" value="1"/>
</dbReference>
<dbReference type="Gene3D" id="3.30.1460.10">
    <property type="match status" value="1"/>
</dbReference>
<protein>
    <submittedName>
        <fullName evidence="1">Tir chaperone protein (CesT) family protein</fullName>
    </submittedName>
</protein>
<sequence>MRQLLDELFNEIGRRIGLDGLSLDEDNTLLLGLEQELFMTVQWRDETQTLLFNAVLCMQPCNDLEKLQTLMQTNCVLTHGYGMSFNLDPATDHINLSQVVNITDKSSFTLQEKLELFISTSAAWHERLNSTAPLQMDWQHSASAAAESSFETLGMRV</sequence>
<dbReference type="InterPro" id="IPR010261">
    <property type="entry name" value="Tir_chaperone"/>
</dbReference>
<keyword evidence="2" id="KW-1185">Reference proteome</keyword>
<reference evidence="1 2" key="1">
    <citation type="submission" date="2016-10" db="EMBL/GenBank/DDBJ databases">
        <authorList>
            <person name="Varghese N."/>
            <person name="Submissions S."/>
        </authorList>
    </citation>
    <scope>NUCLEOTIDE SEQUENCE [LARGE SCALE GENOMIC DNA]</scope>
    <source>
        <strain evidence="1 2">DSM 16392</strain>
    </source>
</reference>
<name>A0A1I3YKN5_9HYPH</name>
<dbReference type="EMBL" id="FOSK01000004">
    <property type="protein sequence ID" value="SFK32375.1"/>
    <property type="molecule type" value="Genomic_DNA"/>
</dbReference>
<evidence type="ECO:0000313" key="2">
    <source>
        <dbReference type="Proteomes" id="UP000199598"/>
    </source>
</evidence>
<organism evidence="1 2">
    <name type="scientific">Pseudovibrio ascidiaceicola</name>
    <dbReference type="NCBI Taxonomy" id="285279"/>
    <lineage>
        <taxon>Bacteria</taxon>
        <taxon>Pseudomonadati</taxon>
        <taxon>Pseudomonadota</taxon>
        <taxon>Alphaproteobacteria</taxon>
        <taxon>Hyphomicrobiales</taxon>
        <taxon>Stappiaceae</taxon>
        <taxon>Pseudovibrio</taxon>
    </lineage>
</organism>